<evidence type="ECO:0000256" key="7">
    <source>
        <dbReference type="RuleBase" id="RU004168"/>
    </source>
</evidence>
<dbReference type="PROSITE" id="PS00151">
    <property type="entry name" value="ACYLPHOSPHATASE_2"/>
    <property type="match status" value="1"/>
</dbReference>
<comment type="catalytic activity">
    <reaction evidence="4 5 6">
        <text>an acyl phosphate + H2O = a carboxylate + phosphate + H(+)</text>
        <dbReference type="Rhea" id="RHEA:14965"/>
        <dbReference type="ChEBI" id="CHEBI:15377"/>
        <dbReference type="ChEBI" id="CHEBI:15378"/>
        <dbReference type="ChEBI" id="CHEBI:29067"/>
        <dbReference type="ChEBI" id="CHEBI:43474"/>
        <dbReference type="ChEBI" id="CHEBI:59918"/>
        <dbReference type="EC" id="3.6.1.7"/>
    </reaction>
</comment>
<dbReference type="PROSITE" id="PS51160">
    <property type="entry name" value="ACYLPHOSPHATASE_3"/>
    <property type="match status" value="1"/>
</dbReference>
<feature type="active site" evidence="5">
    <location>
        <position position="46"/>
    </location>
</feature>
<dbReference type="Proteomes" id="UP000321570">
    <property type="component" value="Unassembled WGS sequence"/>
</dbReference>
<evidence type="ECO:0000256" key="3">
    <source>
        <dbReference type="ARBA" id="ARBA00022801"/>
    </source>
</evidence>
<sequence>MASATGASEGLKRIHFEVFGLVQGVFFRKCTLSQAREYNLVGWVRNNRSGTVEGEAEGAALQINAFKDWLSCKGSPQSRIDKCIFSVEEPIDKLTFKSFNIARTK</sequence>
<evidence type="ECO:0000256" key="5">
    <source>
        <dbReference type="PROSITE-ProRule" id="PRU00520"/>
    </source>
</evidence>
<evidence type="ECO:0000256" key="6">
    <source>
        <dbReference type="RuleBase" id="RU000553"/>
    </source>
</evidence>
<keyword evidence="10" id="KW-1185">Reference proteome</keyword>
<evidence type="ECO:0000256" key="4">
    <source>
        <dbReference type="ARBA" id="ARBA00047645"/>
    </source>
</evidence>
<dbReference type="Pfam" id="PF00708">
    <property type="entry name" value="Acylphosphatase"/>
    <property type="match status" value="1"/>
</dbReference>
<evidence type="ECO:0000256" key="2">
    <source>
        <dbReference type="ARBA" id="ARBA00012150"/>
    </source>
</evidence>
<dbReference type="EC" id="3.6.1.7" evidence="2 5"/>
<evidence type="ECO:0000259" key="8">
    <source>
        <dbReference type="PROSITE" id="PS51160"/>
    </source>
</evidence>
<keyword evidence="3 5" id="KW-0378">Hydrolase</keyword>
<dbReference type="InterPro" id="IPR020456">
    <property type="entry name" value="Acylphosphatase"/>
</dbReference>
<protein>
    <recommendedName>
        <fullName evidence="2 5">Acylphosphatase</fullName>
        <ecNumber evidence="2 5">3.6.1.7</ecNumber>
    </recommendedName>
</protein>
<comment type="similarity">
    <text evidence="1 7">Belongs to the acylphosphatase family.</text>
</comment>
<feature type="domain" description="Acylphosphatase-like" evidence="8">
    <location>
        <begin position="13"/>
        <end position="103"/>
    </location>
</feature>
<name>A0A564Z1A3_HYMDI</name>
<dbReference type="PRINTS" id="PR00112">
    <property type="entry name" value="ACYLPHPHTASE"/>
</dbReference>
<dbReference type="InterPro" id="IPR017968">
    <property type="entry name" value="Acylphosphatase_CS"/>
</dbReference>
<dbReference type="SUPFAM" id="SSF54975">
    <property type="entry name" value="Acylphosphatase/BLUF domain-like"/>
    <property type="match status" value="1"/>
</dbReference>
<proteinExistence type="inferred from homology"/>
<dbReference type="PANTHER" id="PTHR10029:SF3">
    <property type="entry name" value="ACYLPHOSPHATASE-RELATED"/>
    <property type="match status" value="1"/>
</dbReference>
<evidence type="ECO:0000313" key="9">
    <source>
        <dbReference type="EMBL" id="VUZ53255.1"/>
    </source>
</evidence>
<evidence type="ECO:0000313" key="10">
    <source>
        <dbReference type="Proteomes" id="UP000321570"/>
    </source>
</evidence>
<dbReference type="InterPro" id="IPR036046">
    <property type="entry name" value="Acylphosphatase-like_dom_sf"/>
</dbReference>
<feature type="active site" evidence="5">
    <location>
        <position position="28"/>
    </location>
</feature>
<reference evidence="9 10" key="1">
    <citation type="submission" date="2019-07" db="EMBL/GenBank/DDBJ databases">
        <authorList>
            <person name="Jastrzebski P J."/>
            <person name="Paukszto L."/>
            <person name="Jastrzebski P J."/>
        </authorList>
    </citation>
    <scope>NUCLEOTIDE SEQUENCE [LARGE SCALE GENOMIC DNA]</scope>
    <source>
        <strain evidence="9 10">WMS-il1</strain>
    </source>
</reference>
<dbReference type="InterPro" id="IPR001792">
    <property type="entry name" value="Acylphosphatase-like_dom"/>
</dbReference>
<dbReference type="FunFam" id="3.30.70.100:FF:000011">
    <property type="entry name" value="Acylphosphatase"/>
    <property type="match status" value="1"/>
</dbReference>
<evidence type="ECO:0000256" key="1">
    <source>
        <dbReference type="ARBA" id="ARBA00005614"/>
    </source>
</evidence>
<dbReference type="PANTHER" id="PTHR10029">
    <property type="entry name" value="ACYLPHOSPHATASE"/>
    <property type="match status" value="1"/>
</dbReference>
<dbReference type="AlphaFoldDB" id="A0A564Z1A3"/>
<dbReference type="GO" id="GO:0003998">
    <property type="term" value="F:acylphosphatase activity"/>
    <property type="evidence" value="ECO:0007669"/>
    <property type="project" value="UniProtKB-EC"/>
</dbReference>
<dbReference type="EMBL" id="CABIJS010000555">
    <property type="protein sequence ID" value="VUZ53255.1"/>
    <property type="molecule type" value="Genomic_DNA"/>
</dbReference>
<dbReference type="Gene3D" id="3.30.70.100">
    <property type="match status" value="1"/>
</dbReference>
<accession>A0A564Z1A3</accession>
<organism evidence="9 10">
    <name type="scientific">Hymenolepis diminuta</name>
    <name type="common">Rat tapeworm</name>
    <dbReference type="NCBI Taxonomy" id="6216"/>
    <lineage>
        <taxon>Eukaryota</taxon>
        <taxon>Metazoa</taxon>
        <taxon>Spiralia</taxon>
        <taxon>Lophotrochozoa</taxon>
        <taxon>Platyhelminthes</taxon>
        <taxon>Cestoda</taxon>
        <taxon>Eucestoda</taxon>
        <taxon>Cyclophyllidea</taxon>
        <taxon>Hymenolepididae</taxon>
        <taxon>Hymenolepis</taxon>
    </lineage>
</organism>
<gene>
    <name evidence="9" type="ORF">WMSIL1_LOCUS11795</name>
</gene>
<dbReference type="PROSITE" id="PS00150">
    <property type="entry name" value="ACYLPHOSPHATASE_1"/>
    <property type="match status" value="1"/>
</dbReference>